<evidence type="ECO:0000256" key="1">
    <source>
        <dbReference type="SAM" id="Phobius"/>
    </source>
</evidence>
<feature type="domain" description="LysM" evidence="2">
    <location>
        <begin position="216"/>
        <end position="260"/>
    </location>
</feature>
<dbReference type="Pfam" id="PF01476">
    <property type="entry name" value="LysM"/>
    <property type="match status" value="1"/>
</dbReference>
<dbReference type="SUPFAM" id="SSF54106">
    <property type="entry name" value="LysM domain"/>
    <property type="match status" value="1"/>
</dbReference>
<organism evidence="3 4">
    <name type="scientific">Neobacillus ginsengisoli</name>
    <dbReference type="NCBI Taxonomy" id="904295"/>
    <lineage>
        <taxon>Bacteria</taxon>
        <taxon>Bacillati</taxon>
        <taxon>Bacillota</taxon>
        <taxon>Bacilli</taxon>
        <taxon>Bacillales</taxon>
        <taxon>Bacillaceae</taxon>
        <taxon>Neobacillus</taxon>
    </lineage>
</organism>
<dbReference type="Gene3D" id="3.10.350.10">
    <property type="entry name" value="LysM domain"/>
    <property type="match status" value="1"/>
</dbReference>
<dbReference type="SMART" id="SM00257">
    <property type="entry name" value="LysM"/>
    <property type="match status" value="1"/>
</dbReference>
<accession>A0ABT9XNF2</accession>
<evidence type="ECO:0000313" key="3">
    <source>
        <dbReference type="EMBL" id="MDQ0197075.1"/>
    </source>
</evidence>
<keyword evidence="1" id="KW-0812">Transmembrane</keyword>
<comment type="caution">
    <text evidence="3">The sequence shown here is derived from an EMBL/GenBank/DDBJ whole genome shotgun (WGS) entry which is preliminary data.</text>
</comment>
<protein>
    <submittedName>
        <fullName evidence="3">LysM repeat protein</fullName>
    </submittedName>
</protein>
<keyword evidence="4" id="KW-1185">Reference proteome</keyword>
<reference evidence="3 4" key="1">
    <citation type="submission" date="2023-07" db="EMBL/GenBank/DDBJ databases">
        <title>Genomic Encyclopedia of Type Strains, Phase IV (KMG-IV): sequencing the most valuable type-strain genomes for metagenomic binning, comparative biology and taxonomic classification.</title>
        <authorList>
            <person name="Goeker M."/>
        </authorList>
    </citation>
    <scope>NUCLEOTIDE SEQUENCE [LARGE SCALE GENOMIC DNA]</scope>
    <source>
        <strain evidence="3 4">DSM 27594</strain>
    </source>
</reference>
<proteinExistence type="predicted"/>
<evidence type="ECO:0000259" key="2">
    <source>
        <dbReference type="PROSITE" id="PS51782"/>
    </source>
</evidence>
<keyword evidence="1" id="KW-1133">Transmembrane helix</keyword>
<keyword evidence="1" id="KW-0472">Membrane</keyword>
<gene>
    <name evidence="3" type="ORF">J2S10_000180</name>
</gene>
<dbReference type="PROSITE" id="PS51782">
    <property type="entry name" value="LYSM"/>
    <property type="match status" value="1"/>
</dbReference>
<dbReference type="Proteomes" id="UP001224122">
    <property type="component" value="Unassembled WGS sequence"/>
</dbReference>
<dbReference type="InterPro" id="IPR036779">
    <property type="entry name" value="LysM_dom_sf"/>
</dbReference>
<dbReference type="RefSeq" id="WP_307403760.1">
    <property type="nucleotide sequence ID" value="NZ_JAUSTW010000001.1"/>
</dbReference>
<feature type="transmembrane region" description="Helical" evidence="1">
    <location>
        <begin position="133"/>
        <end position="155"/>
    </location>
</feature>
<evidence type="ECO:0000313" key="4">
    <source>
        <dbReference type="Proteomes" id="UP001224122"/>
    </source>
</evidence>
<dbReference type="CDD" id="cd00118">
    <property type="entry name" value="LysM"/>
    <property type="match status" value="1"/>
</dbReference>
<dbReference type="EMBL" id="JAUSTW010000001">
    <property type="protein sequence ID" value="MDQ0197075.1"/>
    <property type="molecule type" value="Genomic_DNA"/>
</dbReference>
<dbReference type="InterPro" id="IPR018392">
    <property type="entry name" value="LysM"/>
</dbReference>
<sequence length="263" mass="30058">MGPKDDGIKRNGNKFSENEKEFLINIENFIDSIKKEFDFFILVNENNYEALNKPDSFIKMIAPMNNKKIDTLELYLDSEVIKLVEVLELLNAVNYIYHKATRALGFNPSDFPLELTKIEKGSLIVWLRGKKDAIMLTATIIQAILAGATFGYELWKDHYKQNAPMVQCSVPTEVFIKGKKLSDNFNMEYECNTSEKTNTIKFKVSSKEVVNKNDIKTYTVREGDTLSSIAIEQNIDLNTLLQDNNLKLGDIIMPGQKLKINKK</sequence>
<name>A0ABT9XNF2_9BACI</name>